<name>A0ABS9E6X5_9HYPH</name>
<keyword evidence="4 15" id="KW-0378">Hydrolase</keyword>
<keyword evidence="19" id="KW-1185">Reference proteome</keyword>
<keyword evidence="8" id="KW-0238">DNA-binding</keyword>
<dbReference type="Gene3D" id="3.90.320.10">
    <property type="match status" value="1"/>
</dbReference>
<evidence type="ECO:0000313" key="19">
    <source>
        <dbReference type="Proteomes" id="UP001201217"/>
    </source>
</evidence>
<evidence type="ECO:0000313" key="18">
    <source>
        <dbReference type="EMBL" id="MCF4097201.1"/>
    </source>
</evidence>
<comment type="caution">
    <text evidence="18">The sequence shown here is derived from an EMBL/GenBank/DDBJ whole genome shotgun (WGS) entry which is preliminary data.</text>
</comment>
<dbReference type="Gene3D" id="3.30.160.800">
    <property type="match status" value="1"/>
</dbReference>
<dbReference type="Gene3D" id="3.40.50.300">
    <property type="entry name" value="P-loop containing nucleotide triphosphate hydrolases"/>
    <property type="match status" value="3"/>
</dbReference>
<keyword evidence="1" id="KW-0540">Nuclease</keyword>
<dbReference type="Pfam" id="PF13361">
    <property type="entry name" value="UvrD_C"/>
    <property type="match status" value="1"/>
</dbReference>
<dbReference type="EMBL" id="JAKGTI010000001">
    <property type="protein sequence ID" value="MCF4097201.1"/>
    <property type="molecule type" value="Genomic_DNA"/>
</dbReference>
<keyword evidence="5 15" id="KW-0347">Helicase</keyword>
<dbReference type="Pfam" id="PF00580">
    <property type="entry name" value="UvrD-helicase"/>
    <property type="match status" value="1"/>
</dbReference>
<keyword evidence="7 15" id="KW-0067">ATP-binding</keyword>
<dbReference type="GO" id="GO:0004386">
    <property type="term" value="F:helicase activity"/>
    <property type="evidence" value="ECO:0007669"/>
    <property type="project" value="UniProtKB-KW"/>
</dbReference>
<proteinExistence type="predicted"/>
<keyword evidence="2 15" id="KW-0547">Nucleotide-binding</keyword>
<evidence type="ECO:0000256" key="5">
    <source>
        <dbReference type="ARBA" id="ARBA00022806"/>
    </source>
</evidence>
<evidence type="ECO:0000259" key="17">
    <source>
        <dbReference type="PROSITE" id="PS51217"/>
    </source>
</evidence>
<dbReference type="InterPro" id="IPR038726">
    <property type="entry name" value="PDDEXK_AddAB-type"/>
</dbReference>
<dbReference type="Proteomes" id="UP001201217">
    <property type="component" value="Unassembled WGS sequence"/>
</dbReference>
<organism evidence="18 19">
    <name type="scientific">Maritalea mediterranea</name>
    <dbReference type="NCBI Taxonomy" id="2909667"/>
    <lineage>
        <taxon>Bacteria</taxon>
        <taxon>Pseudomonadati</taxon>
        <taxon>Pseudomonadota</taxon>
        <taxon>Alphaproteobacteria</taxon>
        <taxon>Hyphomicrobiales</taxon>
        <taxon>Devosiaceae</taxon>
        <taxon>Maritalea</taxon>
    </lineage>
</organism>
<evidence type="ECO:0000256" key="13">
    <source>
        <dbReference type="ARBA" id="ARBA00034923"/>
    </source>
</evidence>
<dbReference type="PROSITE" id="PS51217">
    <property type="entry name" value="UVRD_HELICASE_CTER"/>
    <property type="match status" value="1"/>
</dbReference>
<evidence type="ECO:0000256" key="1">
    <source>
        <dbReference type="ARBA" id="ARBA00022722"/>
    </source>
</evidence>
<evidence type="ECO:0000259" key="16">
    <source>
        <dbReference type="PROSITE" id="PS51198"/>
    </source>
</evidence>
<dbReference type="SUPFAM" id="SSF52980">
    <property type="entry name" value="Restriction endonuclease-like"/>
    <property type="match status" value="1"/>
</dbReference>
<dbReference type="Gene3D" id="1.10.486.10">
    <property type="entry name" value="PCRA, domain 4"/>
    <property type="match status" value="1"/>
</dbReference>
<keyword evidence="9" id="KW-0234">DNA repair</keyword>
<feature type="domain" description="UvrD-like helicase ATP-binding" evidence="16">
    <location>
        <begin position="8"/>
        <end position="480"/>
    </location>
</feature>
<dbReference type="SUPFAM" id="SSF52540">
    <property type="entry name" value="P-loop containing nucleoside triphosphate hydrolases"/>
    <property type="match status" value="1"/>
</dbReference>
<reference evidence="18 19" key="1">
    <citation type="submission" date="2022-01" db="EMBL/GenBank/DDBJ databases">
        <title>Maritalea mediterranea sp. nov., isolated from marine plastic residues from the Malva-rosa beach (Valencia, Spain).</title>
        <authorList>
            <person name="Vidal-Verdu A."/>
            <person name="Molina-Menor E."/>
            <person name="Pascual J."/>
            <person name="Pereto J."/>
            <person name="Porcar M."/>
        </authorList>
    </citation>
    <scope>NUCLEOTIDE SEQUENCE [LARGE SCALE GENOMIC DNA]</scope>
    <source>
        <strain evidence="18 19">P4.10X</strain>
    </source>
</reference>
<dbReference type="InterPro" id="IPR014151">
    <property type="entry name" value="DNA_helicase_AddA"/>
</dbReference>
<dbReference type="InterPro" id="IPR011604">
    <property type="entry name" value="PDDEXK-like_dom_sf"/>
</dbReference>
<comment type="catalytic activity">
    <reaction evidence="14">
        <text>ATP + H2O = ADP + phosphate + H(+)</text>
        <dbReference type="Rhea" id="RHEA:13065"/>
        <dbReference type="ChEBI" id="CHEBI:15377"/>
        <dbReference type="ChEBI" id="CHEBI:15378"/>
        <dbReference type="ChEBI" id="CHEBI:30616"/>
        <dbReference type="ChEBI" id="CHEBI:43474"/>
        <dbReference type="ChEBI" id="CHEBI:456216"/>
        <dbReference type="EC" id="5.6.2.4"/>
    </reaction>
</comment>
<sequence>MRQDLHIAPETIDAQKRAASPTAHAWVAANAGSGKTFVLSRRVLRLLLDGVAPDEILCLTYTKAAASEMRARVTDKLGEWALMDDDALVSELLDLTGQRPTDDKLSRASQLFAFALETPGGLKINTIHAFAESVLHRFPLEAGVPFDFEVIEDADRAQMMQDARERVLAGRGNANQMMPLLDALFARASDAQVEAALDRLLAEGAKLKTLLANKDRAIENLAEFLKVPSDLSEAQITDRVLSQAILPQSEYHGVGLHLRNEGLAKTIADGLMSADPSQPSMEQAFSALLTQKGTPKKGVAGIAKKDAALAGQIEDESNRLAELFEQLKLARLLDNSKLLLALAEAVMAAYEAGKKAKAQLDFDDLILALKRLFANEAYGPWVAYKLDAGITHILVDESQDTNPEQWDIIEAIAKEFFAGEGAVQKHRTLFAVGDEKQSIYSFQGAEPRLFGEMGRRFARRAREAEQVWHDVPLQTSFRTQSPILNAVDLVFEPQENHKGLSGVAAAPAHRAARTTNQGFVTLWPKEPLADKPEPSDEYPIEAARHEQRPEAKLAQQVAKTIDQWLTKGRLLSGHERAVKPDDIMILVQTRGRLFKEMIKALKQRNLPNLGEDKLVVNDHIAVKDLLVLGDVMVNPADDLGLATLLRSPLFDISEEQLFELCHDRPKGPLWAHLRNFAKTHKWAEKPYALLREWRTHLDVDRPYEFFAFILYTHKGLQRFHARLGPEIDDVIGEFMTMALAHERQDQSSLIGFLTKMRASPAEVKRELSEVKDNVRVMTVHGAKGLEAPIVICLDATETPKSVSSDVFLHVEPDLPHKSFLAWNIGGSTNLPEAAAALKTARMDKEVEEYRRKLYVALTRAEDELYLTGVEKKSASGPVSWYDMAYGTLEPHSDLREEGLIYPKGAVINQPTAPIKPDRNEPEMPSAMTAPVLPPEVREILEPSKGAEDAAQVLVEGQGLGLPPKLAMARGNAIHALLQYLPQYPEADRRGQAEIALPLILPEAAHLHGEITDKALTILQAEDLAFLFAENSRAEVAIAANIEIEETPARITGRIDRLIISEEEVLIVDFKSDQAVPASAEQISQKYRDQLAQYARAIAKIYPNHTLKTAILWTENAQLMPV</sequence>
<protein>
    <recommendedName>
        <fullName evidence="12">DNA 3'-5' helicase</fullName>
        <ecNumber evidence="12">5.6.2.4</ecNumber>
    </recommendedName>
    <alternativeName>
        <fullName evidence="13">DNA 3'-5' helicase II</fullName>
    </alternativeName>
</protein>
<evidence type="ECO:0000256" key="12">
    <source>
        <dbReference type="ARBA" id="ARBA00034808"/>
    </source>
</evidence>
<keyword evidence="10" id="KW-0413">Isomerase</keyword>
<evidence type="ECO:0000256" key="15">
    <source>
        <dbReference type="PROSITE-ProRule" id="PRU00560"/>
    </source>
</evidence>
<dbReference type="PANTHER" id="PTHR11070">
    <property type="entry name" value="UVRD / RECB / PCRA DNA HELICASE FAMILY MEMBER"/>
    <property type="match status" value="1"/>
</dbReference>
<dbReference type="NCBIfam" id="TIGR02784">
    <property type="entry name" value="addA_alphas"/>
    <property type="match status" value="1"/>
</dbReference>
<evidence type="ECO:0000256" key="14">
    <source>
        <dbReference type="ARBA" id="ARBA00048988"/>
    </source>
</evidence>
<dbReference type="InterPro" id="IPR027417">
    <property type="entry name" value="P-loop_NTPase"/>
</dbReference>
<dbReference type="Pfam" id="PF12705">
    <property type="entry name" value="PDDEXK_1"/>
    <property type="match status" value="1"/>
</dbReference>
<keyword evidence="6" id="KW-0269">Exonuclease</keyword>
<evidence type="ECO:0000256" key="3">
    <source>
        <dbReference type="ARBA" id="ARBA00022763"/>
    </source>
</evidence>
<dbReference type="InterPro" id="IPR011335">
    <property type="entry name" value="Restrct_endonuc-II-like"/>
</dbReference>
<evidence type="ECO:0000256" key="8">
    <source>
        <dbReference type="ARBA" id="ARBA00023125"/>
    </source>
</evidence>
<evidence type="ECO:0000256" key="7">
    <source>
        <dbReference type="ARBA" id="ARBA00022840"/>
    </source>
</evidence>
<gene>
    <name evidence="18" type="primary">addA</name>
    <name evidence="18" type="ORF">L1I42_01710</name>
</gene>
<evidence type="ECO:0000256" key="6">
    <source>
        <dbReference type="ARBA" id="ARBA00022839"/>
    </source>
</evidence>
<dbReference type="PROSITE" id="PS51198">
    <property type="entry name" value="UVRD_HELICASE_ATP_BIND"/>
    <property type="match status" value="1"/>
</dbReference>
<evidence type="ECO:0000256" key="11">
    <source>
        <dbReference type="ARBA" id="ARBA00034617"/>
    </source>
</evidence>
<dbReference type="InterPro" id="IPR000212">
    <property type="entry name" value="DNA_helicase_UvrD/REP"/>
</dbReference>
<dbReference type="RefSeq" id="WP_236112773.1">
    <property type="nucleotide sequence ID" value="NZ_JAKGTI010000001.1"/>
</dbReference>
<dbReference type="InterPro" id="IPR014016">
    <property type="entry name" value="UvrD-like_ATP-bd"/>
</dbReference>
<dbReference type="PANTHER" id="PTHR11070:SF2">
    <property type="entry name" value="ATP-DEPENDENT DNA HELICASE SRS2"/>
    <property type="match status" value="1"/>
</dbReference>
<evidence type="ECO:0000256" key="9">
    <source>
        <dbReference type="ARBA" id="ARBA00023204"/>
    </source>
</evidence>
<dbReference type="EC" id="5.6.2.4" evidence="12"/>
<feature type="domain" description="UvrD-like helicase C-terminal" evidence="17">
    <location>
        <begin position="506"/>
        <end position="784"/>
    </location>
</feature>
<keyword evidence="3" id="KW-0227">DNA damage</keyword>
<dbReference type="InterPro" id="IPR014017">
    <property type="entry name" value="DNA_helicase_UvrD-like_C"/>
</dbReference>
<evidence type="ECO:0000256" key="10">
    <source>
        <dbReference type="ARBA" id="ARBA00023235"/>
    </source>
</evidence>
<evidence type="ECO:0000256" key="2">
    <source>
        <dbReference type="ARBA" id="ARBA00022741"/>
    </source>
</evidence>
<comment type="catalytic activity">
    <reaction evidence="11">
        <text>Couples ATP hydrolysis with the unwinding of duplex DNA by translocating in the 3'-5' direction.</text>
        <dbReference type="EC" id="5.6.2.4"/>
    </reaction>
</comment>
<evidence type="ECO:0000256" key="4">
    <source>
        <dbReference type="ARBA" id="ARBA00022801"/>
    </source>
</evidence>
<accession>A0ABS9E6X5</accession>
<feature type="binding site" evidence="15">
    <location>
        <begin position="29"/>
        <end position="36"/>
    </location>
    <ligand>
        <name>ATP</name>
        <dbReference type="ChEBI" id="CHEBI:30616"/>
    </ligand>
</feature>